<dbReference type="AlphaFoldDB" id="A0A1K1RUL2"/>
<gene>
    <name evidence="1" type="ORF">SAMN05661012_04286</name>
</gene>
<proteinExistence type="predicted"/>
<dbReference type="STRING" id="1004.SAMN05661012_04286"/>
<name>A0A1K1RUL2_9BACT</name>
<organism evidence="1 2">
    <name type="scientific">Chitinophaga sancti</name>
    <dbReference type="NCBI Taxonomy" id="1004"/>
    <lineage>
        <taxon>Bacteria</taxon>
        <taxon>Pseudomonadati</taxon>
        <taxon>Bacteroidota</taxon>
        <taxon>Chitinophagia</taxon>
        <taxon>Chitinophagales</taxon>
        <taxon>Chitinophagaceae</taxon>
        <taxon>Chitinophaga</taxon>
    </lineage>
</organism>
<protein>
    <submittedName>
        <fullName evidence="1">Uncharacterized protein</fullName>
    </submittedName>
</protein>
<dbReference type="Proteomes" id="UP000183788">
    <property type="component" value="Unassembled WGS sequence"/>
</dbReference>
<dbReference type="EMBL" id="FPIZ01000014">
    <property type="protein sequence ID" value="SFW75766.1"/>
    <property type="molecule type" value="Genomic_DNA"/>
</dbReference>
<sequence length="63" mass="7241">MLFFRPVENQSVQGKIQAINNATNNCLSIKYENGKQMELSRKKNLWIHLPISESSLLMTTNFA</sequence>
<reference evidence="1 2" key="1">
    <citation type="submission" date="2016-11" db="EMBL/GenBank/DDBJ databases">
        <authorList>
            <person name="Jaros S."/>
            <person name="Januszkiewicz K."/>
            <person name="Wedrychowicz H."/>
        </authorList>
    </citation>
    <scope>NUCLEOTIDE SEQUENCE [LARGE SCALE GENOMIC DNA]</scope>
    <source>
        <strain evidence="1 2">DSM 784</strain>
    </source>
</reference>
<evidence type="ECO:0000313" key="2">
    <source>
        <dbReference type="Proteomes" id="UP000183788"/>
    </source>
</evidence>
<accession>A0A1K1RUL2</accession>
<evidence type="ECO:0000313" key="1">
    <source>
        <dbReference type="EMBL" id="SFW75766.1"/>
    </source>
</evidence>